<dbReference type="Pfam" id="PF26576">
    <property type="entry name" value="IBH1_N"/>
    <property type="match status" value="1"/>
</dbReference>
<organism evidence="6 7">
    <name type="scientific">Ziziphus jujuba</name>
    <name type="common">Chinese jujube</name>
    <name type="synonym">Ziziphus sativa</name>
    <dbReference type="NCBI Taxonomy" id="326968"/>
    <lineage>
        <taxon>Eukaryota</taxon>
        <taxon>Viridiplantae</taxon>
        <taxon>Streptophyta</taxon>
        <taxon>Embryophyta</taxon>
        <taxon>Tracheophyta</taxon>
        <taxon>Spermatophyta</taxon>
        <taxon>Magnoliopsida</taxon>
        <taxon>eudicotyledons</taxon>
        <taxon>Gunneridae</taxon>
        <taxon>Pentapetalae</taxon>
        <taxon>rosids</taxon>
        <taxon>fabids</taxon>
        <taxon>Rosales</taxon>
        <taxon>Rhamnaceae</taxon>
        <taxon>Paliureae</taxon>
        <taxon>Ziziphus</taxon>
    </lineage>
</organism>
<dbReference type="AlphaFoldDB" id="A0A6P4AE81"/>
<keyword evidence="2" id="KW-0805">Transcription regulation</keyword>
<comment type="subcellular location">
    <subcellularLocation>
        <location evidence="1">Nucleus</location>
    </subcellularLocation>
</comment>
<evidence type="ECO:0000313" key="7">
    <source>
        <dbReference type="RefSeq" id="XP_015893583.1"/>
    </source>
</evidence>
<keyword evidence="3" id="KW-0804">Transcription</keyword>
<dbReference type="FunCoup" id="A0A6P4AE81">
    <property type="interactions" value="152"/>
</dbReference>
<dbReference type="Proteomes" id="UP001652623">
    <property type="component" value="Chromosome 9"/>
</dbReference>
<proteinExistence type="predicted"/>
<dbReference type="InParanoid" id="A0A6P4AE81"/>
<evidence type="ECO:0000256" key="1">
    <source>
        <dbReference type="ARBA" id="ARBA00004123"/>
    </source>
</evidence>
<keyword evidence="6" id="KW-1185">Reference proteome</keyword>
<dbReference type="CDD" id="cd11444">
    <property type="entry name" value="bHLH_AtIBH1_like"/>
    <property type="match status" value="1"/>
</dbReference>
<accession>A0A6P4AE81</accession>
<dbReference type="InterPro" id="IPR044660">
    <property type="entry name" value="IBH1-like"/>
</dbReference>
<gene>
    <name evidence="7" type="primary">LOC107427721</name>
</gene>
<protein>
    <submittedName>
        <fullName evidence="7">Transcription factor IBH1</fullName>
    </submittedName>
</protein>
<dbReference type="InterPro" id="IPR059002">
    <property type="entry name" value="IBH1_N"/>
</dbReference>
<dbReference type="RefSeq" id="XP_015893583.1">
    <property type="nucleotide sequence ID" value="XM_016038097.4"/>
</dbReference>
<evidence type="ECO:0000259" key="5">
    <source>
        <dbReference type="Pfam" id="PF26576"/>
    </source>
</evidence>
<evidence type="ECO:0000256" key="3">
    <source>
        <dbReference type="ARBA" id="ARBA00023163"/>
    </source>
</evidence>
<dbReference type="GeneID" id="107427721"/>
<name>A0A6P4AE81_ZIZJJ</name>
<evidence type="ECO:0000256" key="4">
    <source>
        <dbReference type="ARBA" id="ARBA00023242"/>
    </source>
</evidence>
<dbReference type="GO" id="GO:0005634">
    <property type="term" value="C:nucleus"/>
    <property type="evidence" value="ECO:0007669"/>
    <property type="project" value="UniProtKB-SubCell"/>
</dbReference>
<evidence type="ECO:0000256" key="2">
    <source>
        <dbReference type="ARBA" id="ARBA00023015"/>
    </source>
</evidence>
<reference evidence="7" key="1">
    <citation type="submission" date="2025-08" db="UniProtKB">
        <authorList>
            <consortium name="RefSeq"/>
        </authorList>
    </citation>
    <scope>IDENTIFICATION</scope>
    <source>
        <tissue evidence="7">Seedling</tissue>
    </source>
</reference>
<evidence type="ECO:0000313" key="6">
    <source>
        <dbReference type="Proteomes" id="UP001652623"/>
    </source>
</evidence>
<feature type="domain" description="IBH1-like N-terminal" evidence="5">
    <location>
        <begin position="13"/>
        <end position="84"/>
    </location>
</feature>
<dbReference type="KEGG" id="zju:107427721"/>
<dbReference type="PANTHER" id="PTHR33124">
    <property type="entry name" value="TRANSCRIPTION FACTOR IBH1-LIKE 1"/>
    <property type="match status" value="1"/>
</dbReference>
<dbReference type="PANTHER" id="PTHR33124:SF40">
    <property type="entry name" value="TRANSCRIPTION FACTOR IBH1"/>
    <property type="match status" value="1"/>
</dbReference>
<dbReference type="GO" id="GO:0006355">
    <property type="term" value="P:regulation of DNA-templated transcription"/>
    <property type="evidence" value="ECO:0007669"/>
    <property type="project" value="InterPro"/>
</dbReference>
<sequence>MNPKPLSSTSITSTIKSRFTQGFLRALKRINRQKPRTGTPPPSSSREICKRYLKVKVAADASMACAVGSRRAWSRAMLRKIRSQSTCVKVRRRTRFRMKKKESNEKEDGNPKAMELRKLVPGGEAMEICKLLDETAHYIKCLSTQVKVMRRIADFYSSN</sequence>
<dbReference type="InterPro" id="IPR044549">
    <property type="entry name" value="bHLH_AtIBH1-like"/>
</dbReference>
<keyword evidence="4" id="KW-0539">Nucleus</keyword>